<organism evidence="2 3">
    <name type="scientific">Butyricicoccus faecihominis</name>
    <dbReference type="NCBI Taxonomy" id="1712515"/>
    <lineage>
        <taxon>Bacteria</taxon>
        <taxon>Bacillati</taxon>
        <taxon>Bacillota</taxon>
        <taxon>Clostridia</taxon>
        <taxon>Eubacteriales</taxon>
        <taxon>Butyricicoccaceae</taxon>
        <taxon>Butyricicoccus</taxon>
    </lineage>
</organism>
<dbReference type="EMBL" id="BLYJ01000035">
    <property type="protein sequence ID" value="GFO89117.1"/>
    <property type="molecule type" value="Genomic_DNA"/>
</dbReference>
<dbReference type="InterPro" id="IPR050678">
    <property type="entry name" value="DNA_Partitioning_ATPase"/>
</dbReference>
<dbReference type="PANTHER" id="PTHR13696:SF52">
    <property type="entry name" value="PARA FAMILY PROTEIN CT_582"/>
    <property type="match status" value="1"/>
</dbReference>
<sequence length="271" mass="29869">MSAIFALANQKGGVAKTTTTGTLAAGLKKQGFSVLTIDCDPQGNLSMSVAAENQDSATMYEVMKGTVSAREAIQHTPSCDIIPANTILAGIEQELHNVGKEMTLREKLRDEQTGVAEEYDYILIDCPPSLGLLTVNALTAADYLLIPTMAETFAASGITQLYDTYKSVKKYTNPALRIDGVLLTRTERTRVTKTIQELTEKIADYMGADVYRTTIRSNVIIKEAQAVQENVFDYIESKAQTKGERVSEASRNFVNDCLNFVKEFVEKEREQ</sequence>
<feature type="domain" description="AAA" evidence="1">
    <location>
        <begin position="4"/>
        <end position="178"/>
    </location>
</feature>
<evidence type="ECO:0000313" key="3">
    <source>
        <dbReference type="Proteomes" id="UP000620147"/>
    </source>
</evidence>
<dbReference type="CDD" id="cd02042">
    <property type="entry name" value="ParAB_family"/>
    <property type="match status" value="1"/>
</dbReference>
<protein>
    <submittedName>
        <fullName evidence="2">Chromosome partitioning protein ParA</fullName>
    </submittedName>
</protein>
<comment type="caution">
    <text evidence="2">The sequence shown here is derived from an EMBL/GenBank/DDBJ whole genome shotgun (WGS) entry which is preliminary data.</text>
</comment>
<dbReference type="InterPro" id="IPR027417">
    <property type="entry name" value="P-loop_NTPase"/>
</dbReference>
<proteinExistence type="predicted"/>
<keyword evidence="3" id="KW-1185">Reference proteome</keyword>
<name>A0ABQ1E2B9_9FIRM</name>
<dbReference type="PANTHER" id="PTHR13696">
    <property type="entry name" value="P-LOOP CONTAINING NUCLEOSIDE TRIPHOSPHATE HYDROLASE"/>
    <property type="match status" value="1"/>
</dbReference>
<dbReference type="Proteomes" id="UP000620147">
    <property type="component" value="Unassembled WGS sequence"/>
</dbReference>
<dbReference type="InterPro" id="IPR025669">
    <property type="entry name" value="AAA_dom"/>
</dbReference>
<dbReference type="Gene3D" id="3.40.50.300">
    <property type="entry name" value="P-loop containing nucleotide triphosphate hydrolases"/>
    <property type="match status" value="1"/>
</dbReference>
<evidence type="ECO:0000313" key="2">
    <source>
        <dbReference type="EMBL" id="GFO89117.1"/>
    </source>
</evidence>
<dbReference type="RefSeq" id="WP_188886841.1">
    <property type="nucleotide sequence ID" value="NZ_BLYJ01000035.1"/>
</dbReference>
<reference evidence="2 3" key="1">
    <citation type="submission" date="2020-06" db="EMBL/GenBank/DDBJ databases">
        <title>Characterization of fructooligosaccharide metabolism and fructooligosaccharide-degrading enzymes in human commensal butyrate producers.</title>
        <authorList>
            <person name="Tanno H."/>
            <person name="Fujii T."/>
            <person name="Hirano K."/>
            <person name="Maeno S."/>
            <person name="Tonozuka T."/>
            <person name="Sakamoto M."/>
            <person name="Ohkuma M."/>
            <person name="Tochio T."/>
            <person name="Endo A."/>
        </authorList>
    </citation>
    <scope>NUCLEOTIDE SEQUENCE [LARGE SCALE GENOMIC DNA]</scope>
    <source>
        <strain evidence="2 3">JCM 31056</strain>
    </source>
</reference>
<accession>A0ABQ1E2B9</accession>
<evidence type="ECO:0000259" key="1">
    <source>
        <dbReference type="Pfam" id="PF13614"/>
    </source>
</evidence>
<dbReference type="Pfam" id="PF13614">
    <property type="entry name" value="AAA_31"/>
    <property type="match status" value="1"/>
</dbReference>
<gene>
    <name evidence="2" type="ORF">BUFA31_22810</name>
</gene>
<dbReference type="SUPFAM" id="SSF52540">
    <property type="entry name" value="P-loop containing nucleoside triphosphate hydrolases"/>
    <property type="match status" value="1"/>
</dbReference>